<dbReference type="AlphaFoldDB" id="A0AAD7FUB2"/>
<evidence type="ECO:0000313" key="4">
    <source>
        <dbReference type="Proteomes" id="UP001221142"/>
    </source>
</evidence>
<dbReference type="Proteomes" id="UP001221142">
    <property type="component" value="Unassembled WGS sequence"/>
</dbReference>
<dbReference type="Pfam" id="PF03104">
    <property type="entry name" value="DNA_pol_B_exo1"/>
    <property type="match status" value="1"/>
</dbReference>
<dbReference type="GO" id="GO:0003887">
    <property type="term" value="F:DNA-directed DNA polymerase activity"/>
    <property type="evidence" value="ECO:0007669"/>
    <property type="project" value="TreeGrafter"/>
</dbReference>
<dbReference type="GO" id="GO:0008296">
    <property type="term" value="F:3'-5'-DNA exonuclease activity"/>
    <property type="evidence" value="ECO:0007669"/>
    <property type="project" value="TreeGrafter"/>
</dbReference>
<dbReference type="InterPro" id="IPR012337">
    <property type="entry name" value="RNaseH-like_sf"/>
</dbReference>
<evidence type="ECO:0000313" key="3">
    <source>
        <dbReference type="EMBL" id="KAJ7643830.1"/>
    </source>
</evidence>
<dbReference type="PANTHER" id="PTHR10322">
    <property type="entry name" value="DNA POLYMERASE CATALYTIC SUBUNIT"/>
    <property type="match status" value="1"/>
</dbReference>
<dbReference type="GO" id="GO:0006287">
    <property type="term" value="P:base-excision repair, gap-filling"/>
    <property type="evidence" value="ECO:0007669"/>
    <property type="project" value="TreeGrafter"/>
</dbReference>
<gene>
    <name evidence="3" type="ORF">FB45DRAFT_861414</name>
</gene>
<feature type="domain" description="DNA-directed DNA polymerase family B exonuclease" evidence="2">
    <location>
        <begin position="109"/>
        <end position="339"/>
    </location>
</feature>
<dbReference type="GO" id="GO:0003676">
    <property type="term" value="F:nucleic acid binding"/>
    <property type="evidence" value="ECO:0007669"/>
    <property type="project" value="InterPro"/>
</dbReference>
<protein>
    <recommendedName>
        <fullName evidence="1">DNA polymerase delta catalytic subunit</fullName>
    </recommendedName>
</protein>
<dbReference type="EMBL" id="JARKIF010000003">
    <property type="protein sequence ID" value="KAJ7643830.1"/>
    <property type="molecule type" value="Genomic_DNA"/>
</dbReference>
<reference evidence="3" key="1">
    <citation type="submission" date="2023-03" db="EMBL/GenBank/DDBJ databases">
        <title>Massive genome expansion in bonnet fungi (Mycena s.s.) driven by repeated elements and novel gene families across ecological guilds.</title>
        <authorList>
            <consortium name="Lawrence Berkeley National Laboratory"/>
            <person name="Harder C.B."/>
            <person name="Miyauchi S."/>
            <person name="Viragh M."/>
            <person name="Kuo A."/>
            <person name="Thoen E."/>
            <person name="Andreopoulos B."/>
            <person name="Lu D."/>
            <person name="Skrede I."/>
            <person name="Drula E."/>
            <person name="Henrissat B."/>
            <person name="Morin E."/>
            <person name="Kohler A."/>
            <person name="Barry K."/>
            <person name="LaButti K."/>
            <person name="Morin E."/>
            <person name="Salamov A."/>
            <person name="Lipzen A."/>
            <person name="Mereny Z."/>
            <person name="Hegedus B."/>
            <person name="Baldrian P."/>
            <person name="Stursova M."/>
            <person name="Weitz H."/>
            <person name="Taylor A."/>
            <person name="Grigoriev I.V."/>
            <person name="Nagy L.G."/>
            <person name="Martin F."/>
            <person name="Kauserud H."/>
        </authorList>
    </citation>
    <scope>NUCLEOTIDE SEQUENCE</scope>
    <source>
        <strain evidence="3">9284</strain>
    </source>
</reference>
<sequence length="434" mass="49249">MGFPTRGTASNLKRTRAFASNEDRRVKARPLTSTESFDGSLQYIPNGLVLQLVTAFVHRHEPAVALLFGITEEGVRVTVHVNLVDLPLRLWKLTQMPVDKDVNLLGHYEIPAMSWVKLPADKYDPVRVRHTVSHNLCQTEVTIRHDDIMFHSTEWIWATPPTLRTLSFSIQTSFRREPQHPQPADQPILHIVSIIESKINGNASTLRSLLPYSIHTGISHTYRVLFTTKRCARIPGVDIRFYTDESDMLAAWRSFLLASDPDLVTGFNIGIFDLNHLILRAEKLKVPDFACLGRIIGARAKAVEVGPGQPRRFCDAPVLAGRLQLDVKQYILEELVSESSTTTASITLNEACRRYLRPGPDDYGQVLDNATIRDLQTRTDEDYAQLVLHCLKDTYLTLRLLHRLKCIEKAARAARHIRSIHLPFDQFLRHGRSC</sequence>
<accession>A0AAD7FUB2</accession>
<dbReference type="PANTHER" id="PTHR10322:SF23">
    <property type="entry name" value="DNA POLYMERASE DELTA CATALYTIC SUBUNIT"/>
    <property type="match status" value="1"/>
</dbReference>
<evidence type="ECO:0000256" key="1">
    <source>
        <dbReference type="ARBA" id="ARBA00024411"/>
    </source>
</evidence>
<dbReference type="InterPro" id="IPR006133">
    <property type="entry name" value="DNA-dir_DNA_pol_B_exonuc"/>
</dbReference>
<comment type="caution">
    <text evidence="3">The sequence shown here is derived from an EMBL/GenBank/DDBJ whole genome shotgun (WGS) entry which is preliminary data.</text>
</comment>
<proteinExistence type="predicted"/>
<dbReference type="Gene3D" id="3.30.420.10">
    <property type="entry name" value="Ribonuclease H-like superfamily/Ribonuclease H"/>
    <property type="match status" value="1"/>
</dbReference>
<organism evidence="3 4">
    <name type="scientific">Roridomyces roridus</name>
    <dbReference type="NCBI Taxonomy" id="1738132"/>
    <lineage>
        <taxon>Eukaryota</taxon>
        <taxon>Fungi</taxon>
        <taxon>Dikarya</taxon>
        <taxon>Basidiomycota</taxon>
        <taxon>Agaricomycotina</taxon>
        <taxon>Agaricomycetes</taxon>
        <taxon>Agaricomycetidae</taxon>
        <taxon>Agaricales</taxon>
        <taxon>Marasmiineae</taxon>
        <taxon>Mycenaceae</taxon>
        <taxon>Roridomyces</taxon>
    </lineage>
</organism>
<dbReference type="GO" id="GO:0043625">
    <property type="term" value="C:delta DNA polymerase complex"/>
    <property type="evidence" value="ECO:0007669"/>
    <property type="project" value="TreeGrafter"/>
</dbReference>
<dbReference type="InterPro" id="IPR036397">
    <property type="entry name" value="RNaseH_sf"/>
</dbReference>
<dbReference type="InterPro" id="IPR050240">
    <property type="entry name" value="DNA_pol_type-B"/>
</dbReference>
<dbReference type="GO" id="GO:0006297">
    <property type="term" value="P:nucleotide-excision repair, DNA gap filling"/>
    <property type="evidence" value="ECO:0007669"/>
    <property type="project" value="TreeGrafter"/>
</dbReference>
<dbReference type="Gene3D" id="2.40.50.730">
    <property type="match status" value="1"/>
</dbReference>
<keyword evidence="4" id="KW-1185">Reference proteome</keyword>
<evidence type="ECO:0000259" key="2">
    <source>
        <dbReference type="Pfam" id="PF03104"/>
    </source>
</evidence>
<dbReference type="SUPFAM" id="SSF53098">
    <property type="entry name" value="Ribonuclease H-like"/>
    <property type="match status" value="1"/>
</dbReference>
<dbReference type="GO" id="GO:0045004">
    <property type="term" value="P:DNA replication proofreading"/>
    <property type="evidence" value="ECO:0007669"/>
    <property type="project" value="TreeGrafter"/>
</dbReference>
<name>A0AAD7FUB2_9AGAR</name>